<feature type="transmembrane region" description="Helical" evidence="2">
    <location>
        <begin position="28"/>
        <end position="49"/>
    </location>
</feature>
<evidence type="ECO:0000256" key="1">
    <source>
        <dbReference type="SAM" id="MobiDB-lite"/>
    </source>
</evidence>
<feature type="transmembrane region" description="Helical" evidence="2">
    <location>
        <begin position="94"/>
        <end position="114"/>
    </location>
</feature>
<feature type="transmembrane region" description="Helical" evidence="2">
    <location>
        <begin position="69"/>
        <end position="87"/>
    </location>
</feature>
<evidence type="ECO:0000313" key="4">
    <source>
        <dbReference type="Proteomes" id="UP000694501"/>
    </source>
</evidence>
<evidence type="ECO:0000313" key="3">
    <source>
        <dbReference type="EMBL" id="MBU7599293.1"/>
    </source>
</evidence>
<dbReference type="AlphaFoldDB" id="A0A949JI45"/>
<name>A0A949JI45_9ACTN</name>
<keyword evidence="2" id="KW-0812">Transmembrane</keyword>
<gene>
    <name evidence="3" type="ORF">JGS22_017145</name>
</gene>
<accession>A0A949JI45</accession>
<dbReference type="Proteomes" id="UP000694501">
    <property type="component" value="Unassembled WGS sequence"/>
</dbReference>
<feature type="transmembrane region" description="Helical" evidence="2">
    <location>
        <begin position="126"/>
        <end position="145"/>
    </location>
</feature>
<dbReference type="Pfam" id="PF14325">
    <property type="entry name" value="DUF4383"/>
    <property type="match status" value="1"/>
</dbReference>
<dbReference type="EMBL" id="JAELVF020000001">
    <property type="protein sequence ID" value="MBU7599293.1"/>
    <property type="molecule type" value="Genomic_DNA"/>
</dbReference>
<evidence type="ECO:0000256" key="2">
    <source>
        <dbReference type="SAM" id="Phobius"/>
    </source>
</evidence>
<keyword evidence="4" id="KW-1185">Reference proteome</keyword>
<sequence>MAFAQPLRRQLNIQLDEHLPVDNGLSRVYRFGSALVGLVLLTFGVLGLVDRIGFFSTGDDSVGGLSTNGALSVLSVAVGLLLLIGAVRGGNFASTLDIVLGIGFLLSGFVNLALLETSANVLNFGLQNVLFSFAVGLLLLIFGMYGRVSGGLDHSNPYWRARHPEQAERERRAYAFSRQQYAAPRPGSSPPRVLRGRPER</sequence>
<comment type="caution">
    <text evidence="3">The sequence shown here is derived from an EMBL/GenBank/DDBJ whole genome shotgun (WGS) entry which is preliminary data.</text>
</comment>
<feature type="region of interest" description="Disordered" evidence="1">
    <location>
        <begin position="177"/>
        <end position="200"/>
    </location>
</feature>
<proteinExistence type="predicted"/>
<keyword evidence="2" id="KW-1133">Transmembrane helix</keyword>
<dbReference type="RefSeq" id="WP_211042382.1">
    <property type="nucleotide sequence ID" value="NZ_JAELVF020000001.1"/>
</dbReference>
<reference evidence="3" key="1">
    <citation type="submission" date="2021-06" db="EMBL/GenBank/DDBJ databases">
        <title>Sequencing of actinobacteria type strains.</title>
        <authorList>
            <person name="Nguyen G.-S."/>
            <person name="Wentzel A."/>
        </authorList>
    </citation>
    <scope>NUCLEOTIDE SEQUENCE</scope>
    <source>
        <strain evidence="3">P38-E01</strain>
    </source>
</reference>
<keyword evidence="2" id="KW-0472">Membrane</keyword>
<protein>
    <submittedName>
        <fullName evidence="3">DUF4383 domain-containing protein</fullName>
    </submittedName>
</protein>
<organism evidence="3 4">
    <name type="scientific">Streptomyces tardus</name>
    <dbReference type="NCBI Taxonomy" id="2780544"/>
    <lineage>
        <taxon>Bacteria</taxon>
        <taxon>Bacillati</taxon>
        <taxon>Actinomycetota</taxon>
        <taxon>Actinomycetes</taxon>
        <taxon>Kitasatosporales</taxon>
        <taxon>Streptomycetaceae</taxon>
        <taxon>Streptomyces</taxon>
    </lineage>
</organism>